<dbReference type="EMBL" id="ML145113">
    <property type="protein sequence ID" value="TBU59557.1"/>
    <property type="molecule type" value="Genomic_DNA"/>
</dbReference>
<organism evidence="1 2">
    <name type="scientific">Dichomitus squalens</name>
    <dbReference type="NCBI Taxonomy" id="114155"/>
    <lineage>
        <taxon>Eukaryota</taxon>
        <taxon>Fungi</taxon>
        <taxon>Dikarya</taxon>
        <taxon>Basidiomycota</taxon>
        <taxon>Agaricomycotina</taxon>
        <taxon>Agaricomycetes</taxon>
        <taxon>Polyporales</taxon>
        <taxon>Polyporaceae</taxon>
        <taxon>Dichomitus</taxon>
    </lineage>
</organism>
<accession>A0A4Q9PXT6</accession>
<protein>
    <submittedName>
        <fullName evidence="1">Uncharacterized protein</fullName>
    </submittedName>
</protein>
<sequence length="170" mass="17776">MCVQVCPCPRRIHSAPTPGTNGEWANAPGCLGHGSTSAPAFPGGLEDSYPVGCGNAVADHRKSTWPISQDHPTPGEVLRLLSSINSAMAAVPNLGACRSDTCVTVRVRDRPTTGRTRIVDRSSAEEIPSATGEFGQGDRALTRSPTHASLLIIGHPHLVSREPGTASHQA</sequence>
<reference evidence="1 2" key="1">
    <citation type="submission" date="2019-01" db="EMBL/GenBank/DDBJ databases">
        <title>Draft genome sequences of three monokaryotic isolates of the white-rot basidiomycete fungus Dichomitus squalens.</title>
        <authorList>
            <consortium name="DOE Joint Genome Institute"/>
            <person name="Lopez S.C."/>
            <person name="Andreopoulos B."/>
            <person name="Pangilinan J."/>
            <person name="Lipzen A."/>
            <person name="Riley R."/>
            <person name="Ahrendt S."/>
            <person name="Ng V."/>
            <person name="Barry K."/>
            <person name="Daum C."/>
            <person name="Grigoriev I.V."/>
            <person name="Hilden K.S."/>
            <person name="Makela M.R."/>
            <person name="de Vries R.P."/>
        </authorList>
    </citation>
    <scope>NUCLEOTIDE SEQUENCE [LARGE SCALE GENOMIC DNA]</scope>
    <source>
        <strain evidence="1 2">CBS 464.89</strain>
    </source>
</reference>
<dbReference type="Proteomes" id="UP000292082">
    <property type="component" value="Unassembled WGS sequence"/>
</dbReference>
<evidence type="ECO:0000313" key="1">
    <source>
        <dbReference type="EMBL" id="TBU59557.1"/>
    </source>
</evidence>
<proteinExistence type="predicted"/>
<keyword evidence="2" id="KW-1185">Reference proteome</keyword>
<name>A0A4Q9PXT6_9APHY</name>
<evidence type="ECO:0000313" key="2">
    <source>
        <dbReference type="Proteomes" id="UP000292082"/>
    </source>
</evidence>
<gene>
    <name evidence="1" type="ORF">BD310DRAFT_410960</name>
</gene>
<dbReference type="AlphaFoldDB" id="A0A4Q9PXT6"/>